<dbReference type="InterPro" id="IPR016181">
    <property type="entry name" value="Acyl_CoA_acyltransferase"/>
</dbReference>
<dbReference type="SUPFAM" id="SSF49695">
    <property type="entry name" value="gamma-Crystallin-like"/>
    <property type="match status" value="2"/>
</dbReference>
<dbReference type="InterPro" id="IPR001064">
    <property type="entry name" value="Beta/gamma_crystallin"/>
</dbReference>
<dbReference type="RefSeq" id="WP_050156357.1">
    <property type="nucleotide sequence ID" value="NZ_CPXJ01000030.1"/>
</dbReference>
<sequence length="836" mass="95111">MKLIIKLLIIITLTTSQLAYSDEAKVCFYELADFGGESFCSTESESQSIYNGGFDNKIESISVPPGMVVTLYDGVNFSGRKTTLKNDINLQQLKSSDLYNKINSYQVEPTICFYTEDGYQGDSTCLAANQQIDLYHDTEVIIESNRHVLPIHNDSIKSITIPQGMIAKIYKNDNFTLPFYALTENTTDNSLKALDMNNEITSIKAEEIKGLSCDKKCAIINSYNINLPYGFGEYWDDVRLLNKQVLFVFNTTGMGEDDNYDIKLFSGAGVIINKEGIIFSDHRMINKFYFERYKHSDNLSFIIQIKEDNVEIQYIQTLEHQLVDISPIISYDWSDKLNLPLDILITNYNIDKPLILAKTILTADTGDKKWEKRDLIQTSKIICAFTPFLNIYNYLIQGKCQQLDGIVFSASEYFNSNTQGKTLHIAGSSTPLKHKTETLLQTQESVDNHMTLTYIDNNQRGHSLSLPAVAKTCQTSLHSLFNSRPTRQLRPHCIDWTLEIMTDFTLLFGNSLETWNMEFFGRIIDSIIRTGSTGVSVENSEIENTEIESSEIENSRIENSEVEKKFIKSVKEKIIEHSTENSLSYIKTAFDYAQLSYLSYNFYYSSDEMPSTVEQFPLGIYELLLETFNYVRTPPTVISQGDLVEQNELEFEVEILPTPTPEEEKKLSDTEVKNAQAMRKKLSETITRWGEQYQSTQAEQGASASADASLDENDRRLKKLLRAGYIVTGIINRRLILHRPGEIYVVIKLQGRIIAIVLADRFNNRDRVELVASVTLPDYVIYPDREGTVRGAGTAAVRELARYLQQQGARTLFSEVISQPSARVKQKVGFNFKSEF</sequence>
<dbReference type="Pfam" id="PF03995">
    <property type="entry name" value="Inhibitor_I36"/>
    <property type="match status" value="1"/>
</dbReference>
<accession>A0ABP1Y4I3</accession>
<dbReference type="Gene3D" id="2.60.20.10">
    <property type="entry name" value="Crystallins"/>
    <property type="match status" value="2"/>
</dbReference>
<name>A0ABP1Y4I3_YEREN</name>
<keyword evidence="3" id="KW-0732">Signal</keyword>
<dbReference type="InterPro" id="IPR000182">
    <property type="entry name" value="GNAT_dom"/>
</dbReference>
<organism evidence="5 6">
    <name type="scientific">Yersinia enterocolitica</name>
    <dbReference type="NCBI Taxonomy" id="630"/>
    <lineage>
        <taxon>Bacteria</taxon>
        <taxon>Pseudomonadati</taxon>
        <taxon>Pseudomonadota</taxon>
        <taxon>Gammaproteobacteria</taxon>
        <taxon>Enterobacterales</taxon>
        <taxon>Yersiniaceae</taxon>
        <taxon>Yersinia</taxon>
    </lineage>
</organism>
<evidence type="ECO:0000256" key="3">
    <source>
        <dbReference type="SAM" id="SignalP"/>
    </source>
</evidence>
<comment type="similarity">
    <text evidence="1">Belongs to the beta/gamma-crystallin family.</text>
</comment>
<keyword evidence="2" id="KW-0677">Repeat</keyword>
<keyword evidence="6" id="KW-1185">Reference proteome</keyword>
<dbReference type="EMBL" id="CPXJ01000030">
    <property type="protein sequence ID" value="CND91861.1"/>
    <property type="molecule type" value="Genomic_DNA"/>
</dbReference>
<comment type="caution">
    <text evidence="5">The sequence shown here is derived from an EMBL/GenBank/DDBJ whole genome shotgun (WGS) entry which is preliminary data.</text>
</comment>
<gene>
    <name evidence="5" type="primary">tps_2</name>
    <name evidence="5" type="ORF">ERS137959_02548</name>
</gene>
<feature type="chain" id="PRO_5046145378" evidence="3">
    <location>
        <begin position="22"/>
        <end position="836"/>
    </location>
</feature>
<dbReference type="Gene3D" id="3.40.630.30">
    <property type="match status" value="1"/>
</dbReference>
<feature type="domain" description="N-acetyltransferase" evidence="4">
    <location>
        <begin position="676"/>
        <end position="836"/>
    </location>
</feature>
<dbReference type="Proteomes" id="UP000041601">
    <property type="component" value="Unassembled WGS sequence"/>
</dbReference>
<evidence type="ECO:0000313" key="5">
    <source>
        <dbReference type="EMBL" id="CND91861.1"/>
    </source>
</evidence>
<dbReference type="InterPro" id="IPR011024">
    <property type="entry name" value="G_crystallin-like"/>
</dbReference>
<dbReference type="PROSITE" id="PS51186">
    <property type="entry name" value="GNAT"/>
    <property type="match status" value="1"/>
</dbReference>
<protein>
    <submittedName>
        <fullName evidence="5">N-acetyltransferase GCN5</fullName>
    </submittedName>
</protein>
<evidence type="ECO:0000256" key="2">
    <source>
        <dbReference type="ARBA" id="ARBA00022737"/>
    </source>
</evidence>
<dbReference type="SUPFAM" id="SSF55729">
    <property type="entry name" value="Acyl-CoA N-acyltransferases (Nat)"/>
    <property type="match status" value="1"/>
</dbReference>
<evidence type="ECO:0000313" key="6">
    <source>
        <dbReference type="Proteomes" id="UP000041601"/>
    </source>
</evidence>
<dbReference type="SMART" id="SM00247">
    <property type="entry name" value="XTALbg"/>
    <property type="match status" value="1"/>
</dbReference>
<reference evidence="5 6" key="1">
    <citation type="submission" date="2015-03" db="EMBL/GenBank/DDBJ databases">
        <authorList>
            <consortium name="Pathogen Informatics"/>
            <person name="Murphy D."/>
        </authorList>
    </citation>
    <scope>NUCLEOTIDE SEQUENCE [LARGE SCALE GENOMIC DNA]</scope>
    <source>
        <strain evidence="5 6">IP05342</strain>
    </source>
</reference>
<evidence type="ECO:0000256" key="1">
    <source>
        <dbReference type="ARBA" id="ARBA00009646"/>
    </source>
</evidence>
<feature type="signal peptide" evidence="3">
    <location>
        <begin position="1"/>
        <end position="21"/>
    </location>
</feature>
<proteinExistence type="inferred from homology"/>
<evidence type="ECO:0000259" key="4">
    <source>
        <dbReference type="PROSITE" id="PS51186"/>
    </source>
</evidence>